<dbReference type="STRING" id="568069.A0A1J1IB06"/>
<dbReference type="GO" id="GO:0003676">
    <property type="term" value="F:nucleic acid binding"/>
    <property type="evidence" value="ECO:0007669"/>
    <property type="project" value="InterPro"/>
</dbReference>
<protein>
    <submittedName>
        <fullName evidence="1">CLUMA_CG010860, isoform A</fullName>
    </submittedName>
</protein>
<dbReference type="GO" id="GO:0034587">
    <property type="term" value="P:piRNA processing"/>
    <property type="evidence" value="ECO:0007669"/>
    <property type="project" value="TreeGrafter"/>
</dbReference>
<dbReference type="PANTHER" id="PTHR46628:SF1">
    <property type="entry name" value="PIRNA BIOGENESIS PROTEIN EXD1"/>
    <property type="match status" value="1"/>
</dbReference>
<dbReference type="EMBL" id="CVRI01000047">
    <property type="protein sequence ID" value="CRK97471.1"/>
    <property type="molecule type" value="Genomic_DNA"/>
</dbReference>
<dbReference type="InterPro" id="IPR036397">
    <property type="entry name" value="RNaseH_sf"/>
</dbReference>
<gene>
    <name evidence="1" type="ORF">CLUMA_CG010860</name>
</gene>
<dbReference type="OrthoDB" id="26838at2759"/>
<dbReference type="GO" id="GO:1990923">
    <property type="term" value="C:PET complex"/>
    <property type="evidence" value="ECO:0007669"/>
    <property type="project" value="TreeGrafter"/>
</dbReference>
<organism evidence="1 2">
    <name type="scientific">Clunio marinus</name>
    <dbReference type="NCBI Taxonomy" id="568069"/>
    <lineage>
        <taxon>Eukaryota</taxon>
        <taxon>Metazoa</taxon>
        <taxon>Ecdysozoa</taxon>
        <taxon>Arthropoda</taxon>
        <taxon>Hexapoda</taxon>
        <taxon>Insecta</taxon>
        <taxon>Pterygota</taxon>
        <taxon>Neoptera</taxon>
        <taxon>Endopterygota</taxon>
        <taxon>Diptera</taxon>
        <taxon>Nematocera</taxon>
        <taxon>Chironomoidea</taxon>
        <taxon>Chironomidae</taxon>
        <taxon>Clunio</taxon>
    </lineage>
</organism>
<evidence type="ECO:0000313" key="1">
    <source>
        <dbReference type="EMBL" id="CRK97471.1"/>
    </source>
</evidence>
<keyword evidence="2" id="KW-1185">Reference proteome</keyword>
<dbReference type="AlphaFoldDB" id="A0A1J1IB06"/>
<sequence length="311" mass="36017">MSFDKLQNLPIDIAKEQCLCVSTTNGKYFGKFNKISCNGKRLQINEVTNDRNEVVGKFKCFNESDVKSVKFINHRPFNVCDEDEKKTNGLDLKFNCRFTSQKNDHILMLSKNPIFVSQADQTYFQALSNISQQFICGMSTLGTNKGRIYNINLLTIATSEKIFIFDMISLNASNAMKEFRKIFEDESIMKIVFNSAMLKDNLKIKHNVELNGFFDISFPIAEFYSSQYKFLDLNQSIETILGINPQIRNQEVFLKRPINQDNLIDIALTSAYLLPMYSFLSRKTFSKYFEKKIEAIKPHPSIEHLMKQLIF</sequence>
<dbReference type="Proteomes" id="UP000183832">
    <property type="component" value="Unassembled WGS sequence"/>
</dbReference>
<name>A0A1J1IB06_9DIPT</name>
<evidence type="ECO:0000313" key="2">
    <source>
        <dbReference type="Proteomes" id="UP000183832"/>
    </source>
</evidence>
<accession>A0A1J1IB06</accession>
<dbReference type="InterPro" id="IPR012337">
    <property type="entry name" value="RNaseH-like_sf"/>
</dbReference>
<dbReference type="Gene3D" id="3.30.420.10">
    <property type="entry name" value="Ribonuclease H-like superfamily/Ribonuclease H"/>
    <property type="match status" value="1"/>
</dbReference>
<dbReference type="SUPFAM" id="SSF53098">
    <property type="entry name" value="Ribonuclease H-like"/>
    <property type="match status" value="1"/>
</dbReference>
<reference evidence="1 2" key="1">
    <citation type="submission" date="2015-04" db="EMBL/GenBank/DDBJ databases">
        <authorList>
            <person name="Syromyatnikov M.Y."/>
            <person name="Popov V.N."/>
        </authorList>
    </citation>
    <scope>NUCLEOTIDE SEQUENCE [LARGE SCALE GENOMIC DNA]</scope>
</reference>
<dbReference type="PANTHER" id="PTHR46628">
    <property type="entry name" value="PIRNA BIOGENESIS PROTEIN EXD1"/>
    <property type="match status" value="1"/>
</dbReference>
<proteinExistence type="predicted"/>
<dbReference type="InterPro" id="IPR052144">
    <property type="entry name" value="piRNA_biogenesis_EXD1"/>
</dbReference>